<accession>A0A4C1WU20</accession>
<keyword evidence="2" id="KW-1185">Reference proteome</keyword>
<dbReference type="Proteomes" id="UP000299102">
    <property type="component" value="Unassembled WGS sequence"/>
</dbReference>
<gene>
    <name evidence="1" type="ORF">EVAR_38597_1</name>
</gene>
<reference evidence="1 2" key="1">
    <citation type="journal article" date="2019" name="Commun. Biol.">
        <title>The bagworm genome reveals a unique fibroin gene that provides high tensile strength.</title>
        <authorList>
            <person name="Kono N."/>
            <person name="Nakamura H."/>
            <person name="Ohtoshi R."/>
            <person name="Tomita M."/>
            <person name="Numata K."/>
            <person name="Arakawa K."/>
        </authorList>
    </citation>
    <scope>NUCLEOTIDE SEQUENCE [LARGE SCALE GENOMIC DNA]</scope>
</reference>
<protein>
    <submittedName>
        <fullName evidence="1">Uncharacterized protein</fullName>
    </submittedName>
</protein>
<proteinExistence type="predicted"/>
<evidence type="ECO:0000313" key="2">
    <source>
        <dbReference type="Proteomes" id="UP000299102"/>
    </source>
</evidence>
<dbReference type="AlphaFoldDB" id="A0A4C1WU20"/>
<name>A0A4C1WU20_EUMVA</name>
<dbReference type="EMBL" id="BGZK01000630">
    <property type="protein sequence ID" value="GBP53625.1"/>
    <property type="molecule type" value="Genomic_DNA"/>
</dbReference>
<evidence type="ECO:0000313" key="1">
    <source>
        <dbReference type="EMBL" id="GBP53625.1"/>
    </source>
</evidence>
<sequence length="189" mass="21333">MTDVRNGVPIVLHVVDYRLILYDCEDLKKCFSTEGSVVENALLSLKRRPIGGAQIETPRGYSRRLSLDLSALRTQSPPAAVWCTQGLSGSQSACITRDRPISKGCSEFSRIYPSALFRYENKIVQEPDDEKLLSRRALFNCRQLTDDRNILNILKRDEHESRLGGPVRMRMWTDSRTRAAGPGVAVHRS</sequence>
<organism evidence="1 2">
    <name type="scientific">Eumeta variegata</name>
    <name type="common">Bagworm moth</name>
    <name type="synonym">Eumeta japonica</name>
    <dbReference type="NCBI Taxonomy" id="151549"/>
    <lineage>
        <taxon>Eukaryota</taxon>
        <taxon>Metazoa</taxon>
        <taxon>Ecdysozoa</taxon>
        <taxon>Arthropoda</taxon>
        <taxon>Hexapoda</taxon>
        <taxon>Insecta</taxon>
        <taxon>Pterygota</taxon>
        <taxon>Neoptera</taxon>
        <taxon>Endopterygota</taxon>
        <taxon>Lepidoptera</taxon>
        <taxon>Glossata</taxon>
        <taxon>Ditrysia</taxon>
        <taxon>Tineoidea</taxon>
        <taxon>Psychidae</taxon>
        <taxon>Oiketicinae</taxon>
        <taxon>Eumeta</taxon>
    </lineage>
</organism>
<comment type="caution">
    <text evidence="1">The sequence shown here is derived from an EMBL/GenBank/DDBJ whole genome shotgun (WGS) entry which is preliminary data.</text>
</comment>